<name>A0A1I7WSM6_HETBA</name>
<evidence type="ECO:0000313" key="1">
    <source>
        <dbReference type="Proteomes" id="UP000095283"/>
    </source>
</evidence>
<accession>A0A1I7WSM6</accession>
<proteinExistence type="predicted"/>
<dbReference type="WBParaSite" id="Hba_08144">
    <property type="protein sequence ID" value="Hba_08144"/>
    <property type="gene ID" value="Hba_08144"/>
</dbReference>
<reference evidence="2" key="1">
    <citation type="submission" date="2016-11" db="UniProtKB">
        <authorList>
            <consortium name="WormBaseParasite"/>
        </authorList>
    </citation>
    <scope>IDENTIFICATION</scope>
</reference>
<sequence>MPLMTKVDEEMYFFTPFMDFKRQCRM</sequence>
<dbReference type="AlphaFoldDB" id="A0A1I7WSM6"/>
<keyword evidence="1" id="KW-1185">Reference proteome</keyword>
<dbReference type="Proteomes" id="UP000095283">
    <property type="component" value="Unplaced"/>
</dbReference>
<organism evidence="1 2">
    <name type="scientific">Heterorhabditis bacteriophora</name>
    <name type="common">Entomopathogenic nematode worm</name>
    <dbReference type="NCBI Taxonomy" id="37862"/>
    <lineage>
        <taxon>Eukaryota</taxon>
        <taxon>Metazoa</taxon>
        <taxon>Ecdysozoa</taxon>
        <taxon>Nematoda</taxon>
        <taxon>Chromadorea</taxon>
        <taxon>Rhabditida</taxon>
        <taxon>Rhabditina</taxon>
        <taxon>Rhabditomorpha</taxon>
        <taxon>Strongyloidea</taxon>
        <taxon>Heterorhabditidae</taxon>
        <taxon>Heterorhabditis</taxon>
    </lineage>
</organism>
<evidence type="ECO:0000313" key="2">
    <source>
        <dbReference type="WBParaSite" id="Hba_08144"/>
    </source>
</evidence>
<protein>
    <submittedName>
        <fullName evidence="2">Transposase</fullName>
    </submittedName>
</protein>